<name>A0A316GFN9_9RHOB</name>
<reference evidence="2 3" key="1">
    <citation type="submission" date="2018-05" db="EMBL/GenBank/DDBJ databases">
        <title>Genomic Encyclopedia of Type Strains, Phase IV (KMG-IV): sequencing the most valuable type-strain genomes for metagenomic binning, comparative biology and taxonomic classification.</title>
        <authorList>
            <person name="Goeker M."/>
        </authorList>
    </citation>
    <scope>NUCLEOTIDE SEQUENCE [LARGE SCALE GENOMIC DNA]</scope>
    <source>
        <strain evidence="2 3">DSM 16097</strain>
    </source>
</reference>
<keyword evidence="1" id="KW-0732">Signal</keyword>
<dbReference type="InterPro" id="IPR023346">
    <property type="entry name" value="Lysozyme-like_dom_sf"/>
</dbReference>
<keyword evidence="3" id="KW-1185">Reference proteome</keyword>
<dbReference type="EMBL" id="QGGW01000006">
    <property type="protein sequence ID" value="PWK59807.1"/>
    <property type="molecule type" value="Genomic_DNA"/>
</dbReference>
<dbReference type="RefSeq" id="WP_146199998.1">
    <property type="nucleotide sequence ID" value="NZ_QGGW01000006.1"/>
</dbReference>
<dbReference type="Proteomes" id="UP000245708">
    <property type="component" value="Unassembled WGS sequence"/>
</dbReference>
<evidence type="ECO:0000256" key="1">
    <source>
        <dbReference type="SAM" id="SignalP"/>
    </source>
</evidence>
<dbReference type="SUPFAM" id="SSF53955">
    <property type="entry name" value="Lysozyme-like"/>
    <property type="match status" value="1"/>
</dbReference>
<evidence type="ECO:0008006" key="4">
    <source>
        <dbReference type="Google" id="ProtNLM"/>
    </source>
</evidence>
<proteinExistence type="predicted"/>
<comment type="caution">
    <text evidence="2">The sequence shown here is derived from an EMBL/GenBank/DDBJ whole genome shotgun (WGS) entry which is preliminary data.</text>
</comment>
<sequence>MRYPGLTMLRRVAVFCLTMAFGQPAAAQAHLCDAAADRAAREIGVPLSVLRSLTRVETGRGQGDTIEPWPWTLNMGGDGRWHDSEASALAAARQAIAGGRRNIDIGCFQINYHWHGAAFADPSRMLDPVENARYAARFLRDLHAELGDWTAAAGAFHSRNPDHAARYLARYREISAALGPSTDTDMVRPGREAPIGPSPLSFMARPSLLATGRAGSMAVASPVRTTPARPLWEGL</sequence>
<gene>
    <name evidence="2" type="ORF">C7455_10693</name>
</gene>
<dbReference type="OrthoDB" id="5945995at2"/>
<feature type="signal peptide" evidence="1">
    <location>
        <begin position="1"/>
        <end position="27"/>
    </location>
</feature>
<accession>A0A316GFN9</accession>
<evidence type="ECO:0000313" key="2">
    <source>
        <dbReference type="EMBL" id="PWK59807.1"/>
    </source>
</evidence>
<feature type="chain" id="PRO_5016467012" description="Transglycosylase-like protein with SLT domain" evidence="1">
    <location>
        <begin position="28"/>
        <end position="235"/>
    </location>
</feature>
<evidence type="ECO:0000313" key="3">
    <source>
        <dbReference type="Proteomes" id="UP000245708"/>
    </source>
</evidence>
<protein>
    <recommendedName>
        <fullName evidence="4">Transglycosylase-like protein with SLT domain</fullName>
    </recommendedName>
</protein>
<organism evidence="2 3">
    <name type="scientific">Roseicyclus mahoneyensis</name>
    <dbReference type="NCBI Taxonomy" id="164332"/>
    <lineage>
        <taxon>Bacteria</taxon>
        <taxon>Pseudomonadati</taxon>
        <taxon>Pseudomonadota</taxon>
        <taxon>Alphaproteobacteria</taxon>
        <taxon>Rhodobacterales</taxon>
        <taxon>Roseobacteraceae</taxon>
        <taxon>Roseicyclus</taxon>
    </lineage>
</organism>
<dbReference type="AlphaFoldDB" id="A0A316GFN9"/>